<name>A0AAD9E7S1_9PEZI</name>
<evidence type="ECO:0000256" key="1">
    <source>
        <dbReference type="SAM" id="MobiDB-lite"/>
    </source>
</evidence>
<gene>
    <name evidence="2" type="ORF">CCHR01_19486</name>
</gene>
<feature type="compositionally biased region" description="Gly residues" evidence="1">
    <location>
        <begin position="137"/>
        <end position="149"/>
    </location>
</feature>
<protein>
    <submittedName>
        <fullName evidence="2">Uncharacterized protein</fullName>
    </submittedName>
</protein>
<dbReference type="AlphaFoldDB" id="A0AAD9E7S1"/>
<sequence>MSSARVTPPPECSIAPQTTTTPSDACAALRAWHWDGCPAGFSPACSTTDGVASHTQPSVSWSTGWDNSLTPLTATERWETAVVGVLCCPTAGVWMQRSSLHRVPHGPENPCLPPGYDDSAGRSNRPRHPRLARRDTPGGGGVRGGRSAV</sequence>
<reference evidence="2" key="1">
    <citation type="submission" date="2023-01" db="EMBL/GenBank/DDBJ databases">
        <title>Colletotrichum chrysophilum M932 genome sequence.</title>
        <authorList>
            <person name="Baroncelli R."/>
        </authorList>
    </citation>
    <scope>NUCLEOTIDE SEQUENCE</scope>
    <source>
        <strain evidence="2">M932</strain>
    </source>
</reference>
<dbReference type="EMBL" id="JAQOWY010000971">
    <property type="protein sequence ID" value="KAK1837888.1"/>
    <property type="molecule type" value="Genomic_DNA"/>
</dbReference>
<keyword evidence="3" id="KW-1185">Reference proteome</keyword>
<dbReference type="Proteomes" id="UP001243330">
    <property type="component" value="Unassembled WGS sequence"/>
</dbReference>
<evidence type="ECO:0000313" key="3">
    <source>
        <dbReference type="Proteomes" id="UP001243330"/>
    </source>
</evidence>
<proteinExistence type="predicted"/>
<evidence type="ECO:0000313" key="2">
    <source>
        <dbReference type="EMBL" id="KAK1837888.1"/>
    </source>
</evidence>
<feature type="region of interest" description="Disordered" evidence="1">
    <location>
        <begin position="102"/>
        <end position="149"/>
    </location>
</feature>
<organism evidence="2 3">
    <name type="scientific">Colletotrichum chrysophilum</name>
    <dbReference type="NCBI Taxonomy" id="1836956"/>
    <lineage>
        <taxon>Eukaryota</taxon>
        <taxon>Fungi</taxon>
        <taxon>Dikarya</taxon>
        <taxon>Ascomycota</taxon>
        <taxon>Pezizomycotina</taxon>
        <taxon>Sordariomycetes</taxon>
        <taxon>Hypocreomycetidae</taxon>
        <taxon>Glomerellales</taxon>
        <taxon>Glomerellaceae</taxon>
        <taxon>Colletotrichum</taxon>
        <taxon>Colletotrichum gloeosporioides species complex</taxon>
    </lineage>
</organism>
<accession>A0AAD9E7S1</accession>
<comment type="caution">
    <text evidence="2">The sequence shown here is derived from an EMBL/GenBank/DDBJ whole genome shotgun (WGS) entry which is preliminary data.</text>
</comment>